<evidence type="ECO:0000313" key="1">
    <source>
        <dbReference type="EMBL" id="VEL28839.1"/>
    </source>
</evidence>
<dbReference type="Proteomes" id="UP000784294">
    <property type="component" value="Unassembled WGS sequence"/>
</dbReference>
<keyword evidence="2" id="KW-1185">Reference proteome</keyword>
<gene>
    <name evidence="1" type="ORF">PXEA_LOCUS22279</name>
</gene>
<organism evidence="1 2">
    <name type="scientific">Protopolystoma xenopodis</name>
    <dbReference type="NCBI Taxonomy" id="117903"/>
    <lineage>
        <taxon>Eukaryota</taxon>
        <taxon>Metazoa</taxon>
        <taxon>Spiralia</taxon>
        <taxon>Lophotrochozoa</taxon>
        <taxon>Platyhelminthes</taxon>
        <taxon>Monogenea</taxon>
        <taxon>Polyopisthocotylea</taxon>
        <taxon>Polystomatidea</taxon>
        <taxon>Polystomatidae</taxon>
        <taxon>Protopolystoma</taxon>
    </lineage>
</organism>
<dbReference type="OrthoDB" id="272810at2759"/>
<name>A0A448X5T6_9PLAT</name>
<accession>A0A448X5T6</accession>
<dbReference type="EMBL" id="CAAALY010098197">
    <property type="protein sequence ID" value="VEL28839.1"/>
    <property type="molecule type" value="Genomic_DNA"/>
</dbReference>
<reference evidence="1" key="1">
    <citation type="submission" date="2018-11" db="EMBL/GenBank/DDBJ databases">
        <authorList>
            <consortium name="Pathogen Informatics"/>
        </authorList>
    </citation>
    <scope>NUCLEOTIDE SEQUENCE</scope>
</reference>
<proteinExistence type="predicted"/>
<dbReference type="AlphaFoldDB" id="A0A448X5T6"/>
<protein>
    <submittedName>
        <fullName evidence="1">Uncharacterized protein</fullName>
    </submittedName>
</protein>
<comment type="caution">
    <text evidence="1">The sequence shown here is derived from an EMBL/GenBank/DDBJ whole genome shotgun (WGS) entry which is preliminary data.</text>
</comment>
<evidence type="ECO:0000313" key="2">
    <source>
        <dbReference type="Proteomes" id="UP000784294"/>
    </source>
</evidence>
<sequence length="127" mass="14432">MQALKKQADASASLNLDGSSAVSAFESRHKMISFIFHLEDVVIDLFEQYFQPSTREQSQIGTEKATRIGLTHRHPSLTRPFGQFEFIRSCLVYESFSDGSHFSDLSCAEILVRDTRYLGNIFTLYIS</sequence>